<reference evidence="1" key="2">
    <citation type="journal article" date="2015" name="Fish Shellfish Immunol.">
        <title>Early steps in the European eel (Anguilla anguilla)-Vibrio vulnificus interaction in the gills: Role of the RtxA13 toxin.</title>
        <authorList>
            <person name="Callol A."/>
            <person name="Pajuelo D."/>
            <person name="Ebbesson L."/>
            <person name="Teles M."/>
            <person name="MacKenzie S."/>
            <person name="Amaro C."/>
        </authorList>
    </citation>
    <scope>NUCLEOTIDE SEQUENCE</scope>
</reference>
<name>A0A0E9VET7_ANGAN</name>
<proteinExistence type="predicted"/>
<evidence type="ECO:0000313" key="1">
    <source>
        <dbReference type="EMBL" id="JAH75960.1"/>
    </source>
</evidence>
<dbReference type="EMBL" id="GBXM01032617">
    <property type="protein sequence ID" value="JAH75960.1"/>
    <property type="molecule type" value="Transcribed_RNA"/>
</dbReference>
<protein>
    <submittedName>
        <fullName evidence="1">Uncharacterized protein</fullName>
    </submittedName>
</protein>
<accession>A0A0E9VET7</accession>
<sequence>MFLTVSRNWFAV</sequence>
<reference evidence="1" key="1">
    <citation type="submission" date="2014-11" db="EMBL/GenBank/DDBJ databases">
        <authorList>
            <person name="Amaro Gonzalez C."/>
        </authorList>
    </citation>
    <scope>NUCLEOTIDE SEQUENCE</scope>
</reference>
<organism evidence="1">
    <name type="scientific">Anguilla anguilla</name>
    <name type="common">European freshwater eel</name>
    <name type="synonym">Muraena anguilla</name>
    <dbReference type="NCBI Taxonomy" id="7936"/>
    <lineage>
        <taxon>Eukaryota</taxon>
        <taxon>Metazoa</taxon>
        <taxon>Chordata</taxon>
        <taxon>Craniata</taxon>
        <taxon>Vertebrata</taxon>
        <taxon>Euteleostomi</taxon>
        <taxon>Actinopterygii</taxon>
        <taxon>Neopterygii</taxon>
        <taxon>Teleostei</taxon>
        <taxon>Anguilliformes</taxon>
        <taxon>Anguillidae</taxon>
        <taxon>Anguilla</taxon>
    </lineage>
</organism>